<feature type="compositionally biased region" description="Basic residues" evidence="2">
    <location>
        <begin position="106"/>
        <end position="115"/>
    </location>
</feature>
<evidence type="ECO:0000313" key="3">
    <source>
        <dbReference type="EMBL" id="KAB5588930.1"/>
    </source>
</evidence>
<evidence type="ECO:0000313" key="4">
    <source>
        <dbReference type="Proteomes" id="UP000383932"/>
    </source>
</evidence>
<sequence>MASTEPASTSMDVFGAVLTPVHHSQEDSPVRPLSFRAGSRLTQSVDITSRNLATPSPRRKRGERDKIRAELDAAPGLALDPRIASDVLALERRFAAVSKGKSPARPLHRTHRTRHSLPASTLQIPSSGPPPLSTLPEITPASGPDSPLGSSQVLVGPALPSSAVHPNLFAPTNNDPDPPPAVIKIDKPAYAALLPSAELETTPPVEAKRATKAAKRTSLTAMLGLGRKKSKELRDPAKDEDKHGILPGLRPSPKRGDTHYTTRTFNTMLTTHTNATAGSVESGDPGSLSGVGSSHGHGQGTSLRRRPASATSSNPALGVSPVEPPTIEPSAKTLARAAATRDQLAKRYGMLYASLGDAISDEFSSRSGSRSLLKQASPSPDPGSAESYPNPPSKDHPSPRGINLLDVIRWRTGVLERARAGEVEPQGTAYPSYSGSAYAGSGVPAYQNAFPAPLGDSLPEANSLGWLPYLEPVFSEERARADGVGEFGQSAGYPANVGTVGSGTSGSERRGKMTAWYVLASFVEGYITAKEREEAMVADRSIESDGKALPLDPPRDPLSRAIMSDVRAQALVNAYARSAGSDAHGHSGTGTISDDGASGAGSRFAIIDRALRTRSRRSSVILEGVNRSRHSSLLASGTASEPPSPSHLAAFSLPIFSSSSQLSHPHARRSTTATGSRLVPPTQGETRFVRSNSGSRIHARPHSRTQSQARSISAGNPGLKSSTTEFGVVNLPSKPAPAVTVVDPKSMSPASSRLNLANFIIGGAAVLGLNMRRGTKYHLHHKDGVGVSGSENEGESGKLSSDVSPSDGDGQAWHRRRVRRERQLGGAGASDGEGGRVKRRRTLRRERESGGLVSDGGVEGDGRGLRVDKPDAVSAETEKSDQEGEDREYERKKAIVENAQDVLGDVNMRLLSFAQTLEELNGVHQAGSDVFGEMFLPVPQEVVSILTPELSDDEETDYTSAAPSLSTPTDPLSLVPLGSFARKLENLERSPAVVDSSDRSTLDAGLPLAAFNALHELDQMVDKITRQILDLRRLCEDAEEERKAVKQLYDSIAGNVGTTYPEASFYLSKIITWS</sequence>
<feature type="region of interest" description="Disordered" evidence="2">
    <location>
        <begin position="579"/>
        <end position="598"/>
    </location>
</feature>
<protein>
    <submittedName>
        <fullName evidence="3">Transmembrane protein</fullName>
    </submittedName>
</protein>
<feature type="region of interest" description="Disordered" evidence="2">
    <location>
        <begin position="781"/>
        <end position="891"/>
    </location>
</feature>
<feature type="region of interest" description="Disordered" evidence="2">
    <location>
        <begin position="21"/>
        <end position="41"/>
    </location>
</feature>
<keyword evidence="3" id="KW-0812">Transmembrane</keyword>
<gene>
    <name evidence="3" type="ORF">CTheo_7629</name>
</gene>
<evidence type="ECO:0000256" key="2">
    <source>
        <dbReference type="SAM" id="MobiDB-lite"/>
    </source>
</evidence>
<dbReference type="OrthoDB" id="3181601at2759"/>
<feature type="compositionally biased region" description="Basic and acidic residues" evidence="2">
    <location>
        <begin position="232"/>
        <end position="244"/>
    </location>
</feature>
<feature type="region of interest" description="Disordered" evidence="2">
    <location>
        <begin position="659"/>
        <end position="736"/>
    </location>
</feature>
<keyword evidence="4" id="KW-1185">Reference proteome</keyword>
<feature type="region of interest" description="Disordered" evidence="2">
    <location>
        <begin position="225"/>
        <end position="260"/>
    </location>
</feature>
<organism evidence="3 4">
    <name type="scientific">Ceratobasidium theobromae</name>
    <dbReference type="NCBI Taxonomy" id="1582974"/>
    <lineage>
        <taxon>Eukaryota</taxon>
        <taxon>Fungi</taxon>
        <taxon>Dikarya</taxon>
        <taxon>Basidiomycota</taxon>
        <taxon>Agaricomycotina</taxon>
        <taxon>Agaricomycetes</taxon>
        <taxon>Cantharellales</taxon>
        <taxon>Ceratobasidiaceae</taxon>
        <taxon>Ceratobasidium</taxon>
    </lineage>
</organism>
<feature type="region of interest" description="Disordered" evidence="2">
    <location>
        <begin position="275"/>
        <end position="334"/>
    </location>
</feature>
<feature type="region of interest" description="Disordered" evidence="2">
    <location>
        <begin position="46"/>
        <end position="65"/>
    </location>
</feature>
<evidence type="ECO:0000256" key="1">
    <source>
        <dbReference type="SAM" id="Coils"/>
    </source>
</evidence>
<feature type="compositionally biased region" description="Basic and acidic residues" evidence="2">
    <location>
        <begin position="860"/>
        <end position="891"/>
    </location>
</feature>
<feature type="coiled-coil region" evidence="1">
    <location>
        <begin position="1014"/>
        <end position="1048"/>
    </location>
</feature>
<dbReference type="AlphaFoldDB" id="A0A5N5QAW6"/>
<feature type="compositionally biased region" description="Polar residues" evidence="2">
    <location>
        <begin position="704"/>
        <end position="725"/>
    </location>
</feature>
<accession>A0A5N5QAW6</accession>
<dbReference type="Proteomes" id="UP000383932">
    <property type="component" value="Unassembled WGS sequence"/>
</dbReference>
<proteinExistence type="predicted"/>
<feature type="compositionally biased region" description="Polar residues" evidence="2">
    <location>
        <begin position="683"/>
        <end position="695"/>
    </location>
</feature>
<reference evidence="3 4" key="1">
    <citation type="journal article" date="2019" name="Fungal Biol. Biotechnol.">
        <title>Draft genome sequence of fastidious pathogen Ceratobasidium theobromae, which causes vascular-streak dieback in Theobroma cacao.</title>
        <authorList>
            <person name="Ali S.S."/>
            <person name="Asman A."/>
            <person name="Shao J."/>
            <person name="Firmansyah A.P."/>
            <person name="Susilo A.W."/>
            <person name="Rosmana A."/>
            <person name="McMahon P."/>
            <person name="Junaid M."/>
            <person name="Guest D."/>
            <person name="Kheng T.Y."/>
            <person name="Meinhardt L.W."/>
            <person name="Bailey B.A."/>
        </authorList>
    </citation>
    <scope>NUCLEOTIDE SEQUENCE [LARGE SCALE GENOMIC DNA]</scope>
    <source>
        <strain evidence="3 4">CT2</strain>
    </source>
</reference>
<comment type="caution">
    <text evidence="3">The sequence shown here is derived from an EMBL/GenBank/DDBJ whole genome shotgun (WGS) entry which is preliminary data.</text>
</comment>
<feature type="region of interest" description="Disordered" evidence="2">
    <location>
        <begin position="363"/>
        <end position="401"/>
    </location>
</feature>
<keyword evidence="3" id="KW-0472">Membrane</keyword>
<name>A0A5N5QAW6_9AGAM</name>
<feature type="region of interest" description="Disordered" evidence="2">
    <location>
        <begin position="99"/>
        <end position="159"/>
    </location>
</feature>
<keyword evidence="1" id="KW-0175">Coiled coil</keyword>
<dbReference type="EMBL" id="SSOP01000345">
    <property type="protein sequence ID" value="KAB5588930.1"/>
    <property type="molecule type" value="Genomic_DNA"/>
</dbReference>